<dbReference type="Proteomes" id="UP000308267">
    <property type="component" value="Unassembled WGS sequence"/>
</dbReference>
<dbReference type="PROSITE" id="PS01188">
    <property type="entry name" value="ELO"/>
    <property type="match status" value="1"/>
</dbReference>
<keyword evidence="6 10" id="KW-1133">Transmembrane helix</keyword>
<evidence type="ECO:0000256" key="3">
    <source>
        <dbReference type="ARBA" id="ARBA00022679"/>
    </source>
</evidence>
<dbReference type="EC" id="2.3.1.199" evidence="10"/>
<keyword evidence="3 10" id="KW-0808">Transferase</keyword>
<feature type="transmembrane region" description="Helical" evidence="10">
    <location>
        <begin position="317"/>
        <end position="339"/>
    </location>
</feature>
<comment type="catalytic activity">
    <reaction evidence="10">
        <text>a very-long-chain acyl-CoA + malonyl-CoA + H(+) = a very-long-chain 3-oxoacyl-CoA + CO2 + CoA</text>
        <dbReference type="Rhea" id="RHEA:32727"/>
        <dbReference type="ChEBI" id="CHEBI:15378"/>
        <dbReference type="ChEBI" id="CHEBI:16526"/>
        <dbReference type="ChEBI" id="CHEBI:57287"/>
        <dbReference type="ChEBI" id="CHEBI:57384"/>
        <dbReference type="ChEBI" id="CHEBI:90725"/>
        <dbReference type="ChEBI" id="CHEBI:90736"/>
        <dbReference type="EC" id="2.3.1.199"/>
    </reaction>
</comment>
<dbReference type="GO" id="GO:0042761">
    <property type="term" value="P:very long-chain fatty acid biosynthetic process"/>
    <property type="evidence" value="ECO:0007669"/>
    <property type="project" value="TreeGrafter"/>
</dbReference>
<dbReference type="GO" id="GO:0030148">
    <property type="term" value="P:sphingolipid biosynthetic process"/>
    <property type="evidence" value="ECO:0007669"/>
    <property type="project" value="TreeGrafter"/>
</dbReference>
<keyword evidence="13" id="KW-1185">Reference proteome</keyword>
<evidence type="ECO:0000313" key="12">
    <source>
        <dbReference type="EMBL" id="TGZ70888.1"/>
    </source>
</evidence>
<comment type="caution">
    <text evidence="12">The sequence shown here is derived from an EMBL/GenBank/DDBJ whole genome shotgun (WGS) entry which is preliminary data.</text>
</comment>
<evidence type="ECO:0000256" key="11">
    <source>
        <dbReference type="SAM" id="MobiDB-lite"/>
    </source>
</evidence>
<evidence type="ECO:0000256" key="2">
    <source>
        <dbReference type="ARBA" id="ARBA00022516"/>
    </source>
</evidence>
<dbReference type="PANTHER" id="PTHR11157:SF69">
    <property type="entry name" value="ELONGATION OF VERY LONG CHAIN FATTY ACIDS PROTEIN 7"/>
    <property type="match status" value="1"/>
</dbReference>
<feature type="compositionally biased region" description="Polar residues" evidence="11">
    <location>
        <begin position="371"/>
        <end position="380"/>
    </location>
</feature>
<evidence type="ECO:0000256" key="8">
    <source>
        <dbReference type="ARBA" id="ARBA00023136"/>
    </source>
</evidence>
<feature type="transmembrane region" description="Helical" evidence="10">
    <location>
        <begin position="142"/>
        <end position="163"/>
    </location>
</feature>
<dbReference type="AlphaFoldDB" id="A0A4S2M9R3"/>
<name>A0A4S2M9R3_OPIFE</name>
<dbReference type="InterPro" id="IPR030457">
    <property type="entry name" value="ELO_CS"/>
</dbReference>
<feature type="transmembrane region" description="Helical" evidence="10">
    <location>
        <begin position="91"/>
        <end position="109"/>
    </location>
</feature>
<dbReference type="GO" id="GO:0009922">
    <property type="term" value="F:fatty acid elongase activity"/>
    <property type="evidence" value="ECO:0007669"/>
    <property type="project" value="UniProtKB-EC"/>
</dbReference>
<evidence type="ECO:0000256" key="5">
    <source>
        <dbReference type="ARBA" id="ARBA00022832"/>
    </source>
</evidence>
<feature type="region of interest" description="Disordered" evidence="11">
    <location>
        <begin position="371"/>
        <end position="394"/>
    </location>
</feature>
<feature type="transmembrane region" description="Helical" evidence="10">
    <location>
        <begin position="279"/>
        <end position="297"/>
    </location>
</feature>
<proteinExistence type="inferred from homology"/>
<dbReference type="PANTHER" id="PTHR11157">
    <property type="entry name" value="FATTY ACID ACYL TRANSFERASE-RELATED"/>
    <property type="match status" value="1"/>
</dbReference>
<keyword evidence="8 10" id="KW-0472">Membrane</keyword>
<sequence length="394" mass="45036">MLLYVTNHRVIVMSTPADTFSAHTYALAAPLLLHSELVVACTPIHNQFQEDYHWADHNMGTPEGKMWERLASAVLPPHPDPRTDAYPLMGSWPPTALISLAYVVGVYAWRNELLKKRCKVQQKGTKSSTTTTKDTHTNSWGFVKCLMVLYNFIMVLYSAYMVIGTLRAVSKLGYGLGCEAQPNPDDRQTDSLLYFGYLFYFSKFVEMLDTVFFLWRGKVDQVTFLHVFHHATMPPSIWWGVRYAPGGIVYTFLVANSFIHVIMYTYYGMAAAGLYKYLWWKNYLTIAQMIQFVFLIVHQSQIFLRSTPCNYPKVFPAAIIFYASVFLVLFGNFYVQAYWRKQRLAKRIQRATAAAECTNGTKPMANGHVVQNGTITSNGYVPNGDQVRARKRHD</sequence>
<dbReference type="GO" id="GO:0019367">
    <property type="term" value="P:fatty acid elongation, saturated fatty acid"/>
    <property type="evidence" value="ECO:0007669"/>
    <property type="project" value="TreeGrafter"/>
</dbReference>
<dbReference type="InterPro" id="IPR002076">
    <property type="entry name" value="ELO_fam"/>
</dbReference>
<comment type="similarity">
    <text evidence="10">Belongs to the ELO family.</text>
</comment>
<feature type="transmembrane region" description="Helical" evidence="10">
    <location>
        <begin position="222"/>
        <end position="241"/>
    </location>
</feature>
<evidence type="ECO:0000256" key="10">
    <source>
        <dbReference type="RuleBase" id="RU361115"/>
    </source>
</evidence>
<reference evidence="12 13" key="1">
    <citation type="journal article" date="2019" name="BMC Genomics">
        <title>New insights from Opisthorchis felineus genome: update on genomics of the epidemiologically important liver flukes.</title>
        <authorList>
            <person name="Ershov N.I."/>
            <person name="Mordvinov V.A."/>
            <person name="Prokhortchouk E.B."/>
            <person name="Pakharukova M.Y."/>
            <person name="Gunbin K.V."/>
            <person name="Ustyantsev K."/>
            <person name="Genaev M.A."/>
            <person name="Blinov A.G."/>
            <person name="Mazur A."/>
            <person name="Boulygina E."/>
            <person name="Tsygankova S."/>
            <person name="Khrameeva E."/>
            <person name="Chekanov N."/>
            <person name="Fan G."/>
            <person name="Xiao A."/>
            <person name="Zhang H."/>
            <person name="Xu X."/>
            <person name="Yang H."/>
            <person name="Solovyev V."/>
            <person name="Lee S.M."/>
            <person name="Liu X."/>
            <person name="Afonnikov D.A."/>
            <person name="Skryabin K.G."/>
        </authorList>
    </citation>
    <scope>NUCLEOTIDE SEQUENCE [LARGE SCALE GENOMIC DNA]</scope>
    <source>
        <strain evidence="12">AK-0245</strain>
        <tissue evidence="12">Whole organism</tissue>
    </source>
</reference>
<evidence type="ECO:0000256" key="7">
    <source>
        <dbReference type="ARBA" id="ARBA00023098"/>
    </source>
</evidence>
<feature type="transmembrane region" description="Helical" evidence="10">
    <location>
        <begin position="192"/>
        <end position="215"/>
    </location>
</feature>
<evidence type="ECO:0000313" key="13">
    <source>
        <dbReference type="Proteomes" id="UP000308267"/>
    </source>
</evidence>
<dbReference type="STRING" id="147828.A0A4S2M9R3"/>
<keyword evidence="2 10" id="KW-0444">Lipid biosynthesis</keyword>
<keyword evidence="5 10" id="KW-0276">Fatty acid metabolism</keyword>
<comment type="subcellular location">
    <subcellularLocation>
        <location evidence="1">Membrane</location>
        <topology evidence="1">Multi-pass membrane protein</topology>
    </subcellularLocation>
</comment>
<keyword evidence="7 10" id="KW-0443">Lipid metabolism</keyword>
<dbReference type="GO" id="GO:0034626">
    <property type="term" value="P:fatty acid elongation, polyunsaturated fatty acid"/>
    <property type="evidence" value="ECO:0007669"/>
    <property type="project" value="TreeGrafter"/>
</dbReference>
<gene>
    <name evidence="12" type="ORF">CRM22_002939</name>
</gene>
<dbReference type="GO" id="GO:0034625">
    <property type="term" value="P:fatty acid elongation, monounsaturated fatty acid"/>
    <property type="evidence" value="ECO:0007669"/>
    <property type="project" value="TreeGrafter"/>
</dbReference>
<dbReference type="OrthoDB" id="434092at2759"/>
<evidence type="ECO:0000256" key="4">
    <source>
        <dbReference type="ARBA" id="ARBA00022692"/>
    </source>
</evidence>
<dbReference type="Pfam" id="PF01151">
    <property type="entry name" value="ELO"/>
    <property type="match status" value="1"/>
</dbReference>
<accession>A0A4S2M9R3</accession>
<organism evidence="12 13">
    <name type="scientific">Opisthorchis felineus</name>
    <dbReference type="NCBI Taxonomy" id="147828"/>
    <lineage>
        <taxon>Eukaryota</taxon>
        <taxon>Metazoa</taxon>
        <taxon>Spiralia</taxon>
        <taxon>Lophotrochozoa</taxon>
        <taxon>Platyhelminthes</taxon>
        <taxon>Trematoda</taxon>
        <taxon>Digenea</taxon>
        <taxon>Opisthorchiida</taxon>
        <taxon>Opisthorchiata</taxon>
        <taxon>Opisthorchiidae</taxon>
        <taxon>Opisthorchis</taxon>
    </lineage>
</organism>
<dbReference type="EMBL" id="SJOL01005040">
    <property type="protein sequence ID" value="TGZ70888.1"/>
    <property type="molecule type" value="Genomic_DNA"/>
</dbReference>
<dbReference type="GO" id="GO:0005789">
    <property type="term" value="C:endoplasmic reticulum membrane"/>
    <property type="evidence" value="ECO:0007669"/>
    <property type="project" value="TreeGrafter"/>
</dbReference>
<keyword evidence="9 10" id="KW-0275">Fatty acid biosynthesis</keyword>
<feature type="transmembrane region" description="Helical" evidence="10">
    <location>
        <begin position="247"/>
        <end position="267"/>
    </location>
</feature>
<evidence type="ECO:0000256" key="9">
    <source>
        <dbReference type="ARBA" id="ARBA00023160"/>
    </source>
</evidence>
<protein>
    <recommendedName>
        <fullName evidence="10">Elongation of very long chain fatty acids protein</fullName>
        <ecNumber evidence="10">2.3.1.199</ecNumber>
    </recommendedName>
    <alternativeName>
        <fullName evidence="10">Very-long-chain 3-oxoacyl-CoA synthase</fullName>
    </alternativeName>
</protein>
<evidence type="ECO:0000256" key="6">
    <source>
        <dbReference type="ARBA" id="ARBA00022989"/>
    </source>
</evidence>
<evidence type="ECO:0000256" key="1">
    <source>
        <dbReference type="ARBA" id="ARBA00004141"/>
    </source>
</evidence>
<keyword evidence="4 10" id="KW-0812">Transmembrane</keyword>